<keyword evidence="4" id="KW-1185">Reference proteome</keyword>
<dbReference type="SMART" id="SM00450">
    <property type="entry name" value="RHOD"/>
    <property type="match status" value="1"/>
</dbReference>
<accession>M2S577</accession>
<dbReference type="PROSITE" id="PS50206">
    <property type="entry name" value="RHODANESE_3"/>
    <property type="match status" value="1"/>
</dbReference>
<dbReference type="EMBL" id="KB445646">
    <property type="protein sequence ID" value="EMD62318.1"/>
    <property type="molecule type" value="Genomic_DNA"/>
</dbReference>
<reference evidence="3 4" key="1">
    <citation type="journal article" date="2012" name="PLoS Pathog.">
        <title>Diverse lifestyles and strategies of plant pathogenesis encoded in the genomes of eighteen Dothideomycetes fungi.</title>
        <authorList>
            <person name="Ohm R.A."/>
            <person name="Feau N."/>
            <person name="Henrissat B."/>
            <person name="Schoch C.L."/>
            <person name="Horwitz B.A."/>
            <person name="Barry K.W."/>
            <person name="Condon B.J."/>
            <person name="Copeland A.C."/>
            <person name="Dhillon B."/>
            <person name="Glaser F."/>
            <person name="Hesse C.N."/>
            <person name="Kosti I."/>
            <person name="LaButti K."/>
            <person name="Lindquist E.A."/>
            <person name="Lucas S."/>
            <person name="Salamov A.A."/>
            <person name="Bradshaw R.E."/>
            <person name="Ciuffetti L."/>
            <person name="Hamelin R.C."/>
            <person name="Kema G.H.J."/>
            <person name="Lawrence C."/>
            <person name="Scott J.A."/>
            <person name="Spatafora J.W."/>
            <person name="Turgeon B.G."/>
            <person name="de Wit P.J.G.M."/>
            <person name="Zhong S."/>
            <person name="Goodwin S.B."/>
            <person name="Grigoriev I.V."/>
        </authorList>
    </citation>
    <scope>NUCLEOTIDE SEQUENCE [LARGE SCALE GENOMIC DNA]</scope>
    <source>
        <strain evidence="4">ND90Pr / ATCC 201652</strain>
    </source>
</reference>
<dbReference type="Pfam" id="PF13889">
    <property type="entry name" value="Chromosome_seg"/>
    <property type="match status" value="1"/>
</dbReference>
<dbReference type="InterPro" id="IPR036873">
    <property type="entry name" value="Rhodanese-like_dom_sf"/>
</dbReference>
<dbReference type="Gene3D" id="3.40.250.10">
    <property type="entry name" value="Rhodanese-like domain"/>
    <property type="match status" value="1"/>
</dbReference>
<dbReference type="InterPro" id="IPR051506">
    <property type="entry name" value="ATOS_Transcription_Regulators"/>
</dbReference>
<feature type="region of interest" description="Disordered" evidence="1">
    <location>
        <begin position="1016"/>
        <end position="1077"/>
    </location>
</feature>
<sequence>MPIFHEPSDSLRTPSNLPEPVTSSLQRVGTAESGAEGAWNSSIHAQVPTAIESSLDADPASPSQTRKSSMFGRKEWVERIKKTNSPSWLQWQGSDITTDPDASIRSNSRDRSKTPLAPAADLQSSQPSTPEHLRDPAAAGLEIQRPRSALHSGDFREKPTGCASSNDVSSSAFLATSPVVPWDRSFPSAAYNANRHDVSYVDLRNCDNRTALRLRTTSRSSLSSITLLPPTSPLVHQANNTDLDFSSRPSSRQTSPSPSRNSRRHTYSPVSYHGYQSTHIARSTTGTPAARHLRYSSSIPYQAHQPRRSSTINHSEPQSFSQSQFLNPRRPSFSSEASPLQHAPMVGSYEESILRGRMSTTPSRPLDFVAKIGVLGGQCKSSLKCPPHVTIPFPAVFYSYNTGNGRISDNEPSPYVGLIDLENSLPAPDESNEPGKRKRRHAAPAPDQDDLDFRIQLGDEENAQAVKGDLRRREKKKRRSTSPKAPPGGCYRIPPQGQLQIVLKNPNKTAVKLFLVPYDVSDMEPGQKTFFRQRSYSAGPIIDMPASSRKNLGTDRPEAALSGSDDPNDRPILRYLIHLHICCPSKGRYYLYKSIRVVFANRVPDGKEKLRNEIQQPEPRYSTYKPTRDSLASQKTPSAGSQFTNEGDLRRRSAGWPRYHSQQAYDQLDGLSHHAPMPPIAVKFTGGTTNSSASSSFSSHIPDMQPIPFNLGRLAAIESRPVSRDHMDVDPKSPSKTPIMSPRAGVKSLTSHGDSAFEKLNKGDVGYGGNAFSPISSPNSPPSAGLLSQKLRGLDVERNDATVCPWNGLHRLKDVSPVVGLSAYMHIAPAFAKITMASKRAVQLGVHAHASVIGRRTSRLRFNATQAFSLALRQQSTSASQSRLAILGSTSSVQLAPVQKRWHSQQPPNLNKVYQFEDVLHILEHPSDSRLLIDVREPHEFEANTIPTSINIPVTSQPDALLLSEEDFEDRFGFQKPPKGKEVVFFCKAGVRSSAAAGIARQAGYQNVGEYRGSWLDWQRRGGPGTKSPPKPDGIGEPKEPTTETKPTERTGSSGEEDIGTQGQPVPPAGGIVTGQQ</sequence>
<protein>
    <recommendedName>
        <fullName evidence="2">Rhodanese domain-containing protein</fullName>
    </recommendedName>
</protein>
<feature type="region of interest" description="Disordered" evidence="1">
    <location>
        <begin position="679"/>
        <end position="704"/>
    </location>
</feature>
<proteinExistence type="predicted"/>
<dbReference type="InterPro" id="IPR001763">
    <property type="entry name" value="Rhodanese-like_dom"/>
</dbReference>
<evidence type="ECO:0000313" key="4">
    <source>
        <dbReference type="Proteomes" id="UP000016934"/>
    </source>
</evidence>
<feature type="compositionally biased region" description="Polar residues" evidence="1">
    <location>
        <begin position="10"/>
        <end position="27"/>
    </location>
</feature>
<dbReference type="OrthoDB" id="8625101at2759"/>
<name>M2S577_COCSN</name>
<feature type="compositionally biased region" description="Low complexity" evidence="1">
    <location>
        <begin position="218"/>
        <end position="229"/>
    </location>
</feature>
<feature type="compositionally biased region" description="Polar residues" evidence="1">
    <location>
        <begin position="630"/>
        <end position="645"/>
    </location>
</feature>
<dbReference type="AlphaFoldDB" id="M2S577"/>
<dbReference type="InterPro" id="IPR033473">
    <property type="entry name" value="Atos-like_C"/>
</dbReference>
<dbReference type="Pfam" id="PF13915">
    <property type="entry name" value="DUF4210"/>
    <property type="match status" value="1"/>
</dbReference>
<reference evidence="4" key="2">
    <citation type="journal article" date="2013" name="PLoS Genet.">
        <title>Comparative genome structure, secondary metabolite, and effector coding capacity across Cochliobolus pathogens.</title>
        <authorList>
            <person name="Condon B.J."/>
            <person name="Leng Y."/>
            <person name="Wu D."/>
            <person name="Bushley K.E."/>
            <person name="Ohm R.A."/>
            <person name="Otillar R."/>
            <person name="Martin J."/>
            <person name="Schackwitz W."/>
            <person name="Grimwood J."/>
            <person name="MohdZainudin N."/>
            <person name="Xue C."/>
            <person name="Wang R."/>
            <person name="Manning V.A."/>
            <person name="Dhillon B."/>
            <person name="Tu Z.J."/>
            <person name="Steffenson B.J."/>
            <person name="Salamov A."/>
            <person name="Sun H."/>
            <person name="Lowry S."/>
            <person name="LaButti K."/>
            <person name="Han J."/>
            <person name="Copeland A."/>
            <person name="Lindquist E."/>
            <person name="Barry K."/>
            <person name="Schmutz J."/>
            <person name="Baker S.E."/>
            <person name="Ciuffetti L.M."/>
            <person name="Grigoriev I.V."/>
            <person name="Zhong S."/>
            <person name="Turgeon B.G."/>
        </authorList>
    </citation>
    <scope>NUCLEOTIDE SEQUENCE [LARGE SCALE GENOMIC DNA]</scope>
    <source>
        <strain evidence="4">ND90Pr / ATCC 201652</strain>
    </source>
</reference>
<feature type="compositionally biased region" description="Polar residues" evidence="1">
    <location>
        <begin position="308"/>
        <end position="338"/>
    </location>
</feature>
<dbReference type="STRING" id="665912.M2S577"/>
<dbReference type="RefSeq" id="XP_007701722.1">
    <property type="nucleotide sequence ID" value="XM_007703532.1"/>
</dbReference>
<dbReference type="PANTHER" id="PTHR13199:SF11">
    <property type="entry name" value="PROTEIN ATOSSA"/>
    <property type="match status" value="1"/>
</dbReference>
<feature type="region of interest" description="Disordered" evidence="1">
    <location>
        <begin position="720"/>
        <end position="750"/>
    </location>
</feature>
<dbReference type="HOGENOM" id="CLU_010290_0_0_1"/>
<organism evidence="3 4">
    <name type="scientific">Cochliobolus sativus (strain ND90Pr / ATCC 201652)</name>
    <name type="common">Common root rot and spot blotch fungus</name>
    <name type="synonym">Bipolaris sorokiniana</name>
    <dbReference type="NCBI Taxonomy" id="665912"/>
    <lineage>
        <taxon>Eukaryota</taxon>
        <taxon>Fungi</taxon>
        <taxon>Dikarya</taxon>
        <taxon>Ascomycota</taxon>
        <taxon>Pezizomycotina</taxon>
        <taxon>Dothideomycetes</taxon>
        <taxon>Pleosporomycetidae</taxon>
        <taxon>Pleosporales</taxon>
        <taxon>Pleosporineae</taxon>
        <taxon>Pleosporaceae</taxon>
        <taxon>Bipolaris</taxon>
    </lineage>
</organism>
<feature type="region of interest" description="Disordered" evidence="1">
    <location>
        <begin position="88"/>
        <end position="133"/>
    </location>
</feature>
<dbReference type="CDD" id="cd01519">
    <property type="entry name" value="RHOD_HSP67B2"/>
    <property type="match status" value="1"/>
</dbReference>
<dbReference type="SUPFAM" id="SSF52821">
    <property type="entry name" value="Rhodanese/Cell cycle control phosphatase"/>
    <property type="match status" value="1"/>
</dbReference>
<feature type="compositionally biased region" description="Polar residues" evidence="1">
    <location>
        <begin position="88"/>
        <end position="97"/>
    </location>
</feature>
<dbReference type="eggNOG" id="KOG2306">
    <property type="taxonomic scope" value="Eukaryota"/>
</dbReference>
<dbReference type="InterPro" id="IPR025261">
    <property type="entry name" value="Atos-like_cons_dom"/>
</dbReference>
<dbReference type="SMART" id="SM01177">
    <property type="entry name" value="DUF4210"/>
    <property type="match status" value="1"/>
</dbReference>
<dbReference type="Pfam" id="PF00581">
    <property type="entry name" value="Rhodanese"/>
    <property type="match status" value="1"/>
</dbReference>
<dbReference type="eggNOG" id="KOG1530">
    <property type="taxonomic scope" value="Eukaryota"/>
</dbReference>
<feature type="region of interest" description="Disordered" evidence="1">
    <location>
        <begin position="541"/>
        <end position="567"/>
    </location>
</feature>
<feature type="region of interest" description="Disordered" evidence="1">
    <location>
        <begin position="146"/>
        <end position="170"/>
    </location>
</feature>
<dbReference type="PANTHER" id="PTHR13199">
    <property type="entry name" value="GH03947P"/>
    <property type="match status" value="1"/>
</dbReference>
<feature type="region of interest" description="Disordered" evidence="1">
    <location>
        <begin position="1"/>
        <end position="74"/>
    </location>
</feature>
<feature type="compositionally biased region" description="Low complexity" evidence="1">
    <location>
        <begin position="246"/>
        <end position="260"/>
    </location>
</feature>
<evidence type="ECO:0000259" key="2">
    <source>
        <dbReference type="PROSITE" id="PS50206"/>
    </source>
</evidence>
<dbReference type="GeneID" id="19141528"/>
<feature type="region of interest" description="Disordered" evidence="1">
    <location>
        <begin position="409"/>
        <end position="495"/>
    </location>
</feature>
<feature type="domain" description="Rhodanese" evidence="2">
    <location>
        <begin position="926"/>
        <end position="1027"/>
    </location>
</feature>
<feature type="region of interest" description="Disordered" evidence="1">
    <location>
        <begin position="218"/>
        <end position="344"/>
    </location>
</feature>
<feature type="region of interest" description="Disordered" evidence="1">
    <location>
        <begin position="609"/>
        <end position="651"/>
    </location>
</feature>
<dbReference type="OMA" id="CKANLKC"/>
<evidence type="ECO:0000256" key="1">
    <source>
        <dbReference type="SAM" id="MobiDB-lite"/>
    </source>
</evidence>
<feature type="compositionally biased region" description="Basic and acidic residues" evidence="1">
    <location>
        <begin position="1034"/>
        <end position="1049"/>
    </location>
</feature>
<dbReference type="KEGG" id="bsc:COCSADRAFT_93848"/>
<dbReference type="Proteomes" id="UP000016934">
    <property type="component" value="Unassembled WGS sequence"/>
</dbReference>
<feature type="compositionally biased region" description="Polar residues" evidence="1">
    <location>
        <begin position="274"/>
        <end position="287"/>
    </location>
</feature>
<feature type="compositionally biased region" description="Basic and acidic residues" evidence="1">
    <location>
        <begin position="721"/>
        <end position="733"/>
    </location>
</feature>
<evidence type="ECO:0000313" key="3">
    <source>
        <dbReference type="EMBL" id="EMD62318.1"/>
    </source>
</evidence>
<gene>
    <name evidence="3" type="ORF">COCSADRAFT_93848</name>
</gene>